<feature type="transmembrane region" description="Helical" evidence="6">
    <location>
        <begin position="695"/>
        <end position="728"/>
    </location>
</feature>
<reference evidence="8 9" key="1">
    <citation type="submission" date="2024-10" db="EMBL/GenBank/DDBJ databases">
        <title>Updated reference genomes for cyclostephanoid diatoms.</title>
        <authorList>
            <person name="Roberts W.R."/>
            <person name="Alverson A.J."/>
        </authorList>
    </citation>
    <scope>NUCLEOTIDE SEQUENCE [LARGE SCALE GENOMIC DNA]</scope>
    <source>
        <strain evidence="8 9">AJA228-03</strain>
    </source>
</reference>
<dbReference type="AlphaFoldDB" id="A0ABD3SSH2"/>
<comment type="similarity">
    <text evidence="2 6">Belongs to the CTL (choline transporter-like) family.</text>
</comment>
<feature type="compositionally biased region" description="Pro residues" evidence="7">
    <location>
        <begin position="17"/>
        <end position="27"/>
    </location>
</feature>
<feature type="transmembrane region" description="Helical" evidence="6">
    <location>
        <begin position="528"/>
        <end position="544"/>
    </location>
</feature>
<evidence type="ECO:0000256" key="1">
    <source>
        <dbReference type="ARBA" id="ARBA00004141"/>
    </source>
</evidence>
<evidence type="ECO:0000313" key="8">
    <source>
        <dbReference type="EMBL" id="KAL3827567.1"/>
    </source>
</evidence>
<comment type="subcellular location">
    <subcellularLocation>
        <location evidence="6">Cell membrane</location>
        <topology evidence="6">Multi-pass membrane protein</topology>
    </subcellularLocation>
    <subcellularLocation>
        <location evidence="1">Membrane</location>
        <topology evidence="1">Multi-pass membrane protein</topology>
    </subcellularLocation>
</comment>
<feature type="transmembrane region" description="Helical" evidence="6">
    <location>
        <begin position="424"/>
        <end position="443"/>
    </location>
</feature>
<protein>
    <recommendedName>
        <fullName evidence="6">Choline transporter-like protein</fullName>
    </recommendedName>
</protein>
<comment type="caution">
    <text evidence="8">The sequence shown here is derived from an EMBL/GenBank/DDBJ whole genome shotgun (WGS) entry which is preliminary data.</text>
</comment>
<evidence type="ECO:0000256" key="6">
    <source>
        <dbReference type="RuleBase" id="RU368066"/>
    </source>
</evidence>
<feature type="region of interest" description="Disordered" evidence="7">
    <location>
        <begin position="194"/>
        <end position="243"/>
    </location>
</feature>
<feature type="transmembrane region" description="Helical" evidence="6">
    <location>
        <begin position="657"/>
        <end position="683"/>
    </location>
</feature>
<dbReference type="Proteomes" id="UP001530377">
    <property type="component" value="Unassembled WGS sequence"/>
</dbReference>
<feature type="compositionally biased region" description="Polar residues" evidence="7">
    <location>
        <begin position="214"/>
        <end position="229"/>
    </location>
</feature>
<gene>
    <name evidence="8" type="ORF">ACHAXA_002064</name>
</gene>
<sequence>MALATEAIASGGGIPSGRPPPPAPSSRPSPQALAPHVAVSSETDVDIKAIKSSRRKGSSSSRRHGSSAEPPLSFSPRNHRVKIDPSAHVMRRGGSFDASNNILGPDSSAPNYGSIPRRQRSSSKEFSAIDELSSVMGRPSLGQPGTSHRGLRGPLVGNPKPSNHRRTKSDSMVLPPKPIPLPPSPAGFHQGNDPFITHNPNYPSNRIRGDSHGSIGSYSSLLSQHSFQGPPSPRVGKGTPTSPGRGMYEPGPVEESFLSQQMGHPSINAGNGGHNTTVRPKTHMRQQSVNVYMKMFKGKKQPKSCKDAFFGVLFILQVVVMCYVGIKFGPEAFVKTETAEVLDDDSNLKPLLLQDDTDDIKLDYQSIVKLASVCGAFAILVSALALAFMMAMSRRLVYVALVLSIGVSFAWGTIGIGISPQSFVPITGIITLMLTVGYMFVVWDRIPFASANLTTALTGVRDNLGLVGIAFLFQFLALVCSICYSFAYVGLYDAMNSGGFIYSGDRAMVIMHVLFLASYYWTFQVLRRIVMVTVAGTIGSWWFGQPSALCETFLQSTVYNFGSICYGSLFVGFVHFLQQITEGLRPNRDNSALTCFYECSVFFQEKIVGCIDSLADSFTPWAFTYVGMYHYGWKDAAHNVNELFYHRGWTRIVTDDLISNVLAMVSLVIGGLSGSFAVILHTLEGRGLTNFGHPVLVSFTIGFMAGIVLSTVLFGIIDSSVCAVIVCFAGSPVEFQRIHPELSHEMRLAWREVWPGSLDVDISPSNLMPATGRHPIL</sequence>
<dbReference type="GO" id="GO:0022857">
    <property type="term" value="F:transmembrane transporter activity"/>
    <property type="evidence" value="ECO:0007669"/>
    <property type="project" value="UniProtKB-UniRule"/>
</dbReference>
<dbReference type="PANTHER" id="PTHR12385">
    <property type="entry name" value="CHOLINE TRANSPORTER-LIKE (SLC FAMILY 44)"/>
    <property type="match status" value="1"/>
</dbReference>
<name>A0ABD3SSH2_9STRA</name>
<evidence type="ECO:0000313" key="9">
    <source>
        <dbReference type="Proteomes" id="UP001530377"/>
    </source>
</evidence>
<feature type="transmembrane region" description="Helical" evidence="6">
    <location>
        <begin position="499"/>
        <end position="521"/>
    </location>
</feature>
<dbReference type="InterPro" id="IPR007603">
    <property type="entry name" value="Choline_transptr-like"/>
</dbReference>
<feature type="compositionally biased region" description="Basic residues" evidence="7">
    <location>
        <begin position="51"/>
        <end position="65"/>
    </location>
</feature>
<proteinExistence type="inferred from homology"/>
<dbReference type="EMBL" id="JALLPB020000002">
    <property type="protein sequence ID" value="KAL3827567.1"/>
    <property type="molecule type" value="Genomic_DNA"/>
</dbReference>
<feature type="transmembrane region" description="Helical" evidence="6">
    <location>
        <begin position="556"/>
        <end position="577"/>
    </location>
</feature>
<feature type="transmembrane region" description="Helical" evidence="6">
    <location>
        <begin position="396"/>
        <end position="418"/>
    </location>
</feature>
<evidence type="ECO:0000256" key="4">
    <source>
        <dbReference type="ARBA" id="ARBA00022989"/>
    </source>
</evidence>
<feature type="transmembrane region" description="Helical" evidence="6">
    <location>
        <begin position="464"/>
        <end position="487"/>
    </location>
</feature>
<keyword evidence="4 6" id="KW-1133">Transmembrane helix</keyword>
<feature type="region of interest" description="Disordered" evidence="7">
    <location>
        <begin position="1"/>
        <end position="175"/>
    </location>
</feature>
<keyword evidence="9" id="KW-1185">Reference proteome</keyword>
<feature type="transmembrane region" description="Helical" evidence="6">
    <location>
        <begin position="367"/>
        <end position="389"/>
    </location>
</feature>
<accession>A0ABD3SSH2</accession>
<keyword evidence="3 6" id="KW-0812">Transmembrane</keyword>
<dbReference type="PANTHER" id="PTHR12385:SF4">
    <property type="entry name" value="PROTEIN PNS1"/>
    <property type="match status" value="1"/>
</dbReference>
<dbReference type="GO" id="GO:0005886">
    <property type="term" value="C:plasma membrane"/>
    <property type="evidence" value="ECO:0007669"/>
    <property type="project" value="UniProtKB-SubCell"/>
</dbReference>
<comment type="function">
    <text evidence="6">Choline transporter.</text>
</comment>
<evidence type="ECO:0000256" key="7">
    <source>
        <dbReference type="SAM" id="MobiDB-lite"/>
    </source>
</evidence>
<dbReference type="Pfam" id="PF04515">
    <property type="entry name" value="Choline_transpo"/>
    <property type="match status" value="1"/>
</dbReference>
<keyword evidence="5 6" id="KW-0472">Membrane</keyword>
<feature type="transmembrane region" description="Helical" evidence="6">
    <location>
        <begin position="308"/>
        <end position="326"/>
    </location>
</feature>
<evidence type="ECO:0000256" key="3">
    <source>
        <dbReference type="ARBA" id="ARBA00022692"/>
    </source>
</evidence>
<evidence type="ECO:0000256" key="2">
    <source>
        <dbReference type="ARBA" id="ARBA00007168"/>
    </source>
</evidence>
<evidence type="ECO:0000256" key="5">
    <source>
        <dbReference type="ARBA" id="ARBA00023136"/>
    </source>
</evidence>
<organism evidence="8 9">
    <name type="scientific">Cyclostephanos tholiformis</name>
    <dbReference type="NCBI Taxonomy" id="382380"/>
    <lineage>
        <taxon>Eukaryota</taxon>
        <taxon>Sar</taxon>
        <taxon>Stramenopiles</taxon>
        <taxon>Ochrophyta</taxon>
        <taxon>Bacillariophyta</taxon>
        <taxon>Coscinodiscophyceae</taxon>
        <taxon>Thalassiosirophycidae</taxon>
        <taxon>Stephanodiscales</taxon>
        <taxon>Stephanodiscaceae</taxon>
        <taxon>Cyclostephanos</taxon>
    </lineage>
</organism>